<proteinExistence type="predicted"/>
<dbReference type="RefSeq" id="WP_378976465.1">
    <property type="nucleotide sequence ID" value="NZ_JBHTBJ010000047.1"/>
</dbReference>
<dbReference type="GO" id="GO:0032259">
    <property type="term" value="P:methylation"/>
    <property type="evidence" value="ECO:0007669"/>
    <property type="project" value="UniProtKB-KW"/>
</dbReference>
<dbReference type="Pfam" id="PF13649">
    <property type="entry name" value="Methyltransf_25"/>
    <property type="match status" value="1"/>
</dbReference>
<dbReference type="GO" id="GO:0008168">
    <property type="term" value="F:methyltransferase activity"/>
    <property type="evidence" value="ECO:0007669"/>
    <property type="project" value="UniProtKB-KW"/>
</dbReference>
<keyword evidence="2 4" id="KW-0808">Transferase</keyword>
<evidence type="ECO:0000259" key="3">
    <source>
        <dbReference type="Pfam" id="PF13649"/>
    </source>
</evidence>
<evidence type="ECO:0000256" key="1">
    <source>
        <dbReference type="ARBA" id="ARBA00022603"/>
    </source>
</evidence>
<dbReference type="Proteomes" id="UP001596548">
    <property type="component" value="Unassembled WGS sequence"/>
</dbReference>
<dbReference type="InterPro" id="IPR029063">
    <property type="entry name" value="SAM-dependent_MTases_sf"/>
</dbReference>
<evidence type="ECO:0000313" key="5">
    <source>
        <dbReference type="Proteomes" id="UP001596548"/>
    </source>
</evidence>
<dbReference type="EMBL" id="JBHTBJ010000047">
    <property type="protein sequence ID" value="MFC7279286.1"/>
    <property type="molecule type" value="Genomic_DNA"/>
</dbReference>
<keyword evidence="5" id="KW-1185">Reference proteome</keyword>
<keyword evidence="1 4" id="KW-0489">Methyltransferase</keyword>
<dbReference type="CDD" id="cd02440">
    <property type="entry name" value="AdoMet_MTases"/>
    <property type="match status" value="1"/>
</dbReference>
<dbReference type="SUPFAM" id="SSF53335">
    <property type="entry name" value="S-adenosyl-L-methionine-dependent methyltransferases"/>
    <property type="match status" value="1"/>
</dbReference>
<dbReference type="EC" id="2.1.-.-" evidence="4"/>
<comment type="caution">
    <text evidence="4">The sequence shown here is derived from an EMBL/GenBank/DDBJ whole genome shotgun (WGS) entry which is preliminary data.</text>
</comment>
<sequence>MPSDAIRRAYGSVVDLYIELFGTTELTHADDLAFIAAHLGGVRGPVLDLGCGPGHLTGYLRTLGADASGIDLVPEFIAHARATDPGGDYRVGSMDALDAADHSVGGILAWFSLIHRRPAEVDGVLSEFRRVLAPGGALVVGLFEGDAVEPFDHKVASAYRWPADEFAARLARAGFAEAGRARRIAEGTHRPLVALAARAA</sequence>
<dbReference type="PANTHER" id="PTHR43861">
    <property type="entry name" value="TRANS-ACONITATE 2-METHYLTRANSFERASE-RELATED"/>
    <property type="match status" value="1"/>
</dbReference>
<gene>
    <name evidence="4" type="ORF">ACFQS1_35440</name>
</gene>
<evidence type="ECO:0000313" key="4">
    <source>
        <dbReference type="EMBL" id="MFC7279286.1"/>
    </source>
</evidence>
<evidence type="ECO:0000256" key="2">
    <source>
        <dbReference type="ARBA" id="ARBA00022679"/>
    </source>
</evidence>
<accession>A0ABW2I326</accession>
<protein>
    <submittedName>
        <fullName evidence="4">Class I SAM-dependent methyltransferase</fullName>
        <ecNumber evidence="4">2.1.-.-</ecNumber>
    </submittedName>
</protein>
<dbReference type="Gene3D" id="3.40.50.150">
    <property type="entry name" value="Vaccinia Virus protein VP39"/>
    <property type="match status" value="1"/>
</dbReference>
<reference evidence="5" key="1">
    <citation type="journal article" date="2019" name="Int. J. Syst. Evol. Microbiol.">
        <title>The Global Catalogue of Microorganisms (GCM) 10K type strain sequencing project: providing services to taxonomists for standard genome sequencing and annotation.</title>
        <authorList>
            <consortium name="The Broad Institute Genomics Platform"/>
            <consortium name="The Broad Institute Genome Sequencing Center for Infectious Disease"/>
            <person name="Wu L."/>
            <person name="Ma J."/>
        </authorList>
    </citation>
    <scope>NUCLEOTIDE SEQUENCE [LARGE SCALE GENOMIC DNA]</scope>
    <source>
        <strain evidence="5">XZYJT-10</strain>
    </source>
</reference>
<dbReference type="PANTHER" id="PTHR43861:SF1">
    <property type="entry name" value="TRANS-ACONITATE 2-METHYLTRANSFERASE"/>
    <property type="match status" value="1"/>
</dbReference>
<name>A0ABW2I326_9ACTN</name>
<feature type="domain" description="Methyltransferase" evidence="3">
    <location>
        <begin position="46"/>
        <end position="136"/>
    </location>
</feature>
<dbReference type="InterPro" id="IPR041698">
    <property type="entry name" value="Methyltransf_25"/>
</dbReference>
<organism evidence="4 5">
    <name type="scientific">Paractinoplanes rhizophilus</name>
    <dbReference type="NCBI Taxonomy" id="1416877"/>
    <lineage>
        <taxon>Bacteria</taxon>
        <taxon>Bacillati</taxon>
        <taxon>Actinomycetota</taxon>
        <taxon>Actinomycetes</taxon>
        <taxon>Micromonosporales</taxon>
        <taxon>Micromonosporaceae</taxon>
        <taxon>Paractinoplanes</taxon>
    </lineage>
</organism>